<proteinExistence type="predicted"/>
<organism evidence="1 2">
    <name type="scientific">Lentinus brumalis</name>
    <dbReference type="NCBI Taxonomy" id="2498619"/>
    <lineage>
        <taxon>Eukaryota</taxon>
        <taxon>Fungi</taxon>
        <taxon>Dikarya</taxon>
        <taxon>Basidiomycota</taxon>
        <taxon>Agaricomycotina</taxon>
        <taxon>Agaricomycetes</taxon>
        <taxon>Polyporales</taxon>
        <taxon>Polyporaceae</taxon>
        <taxon>Lentinus</taxon>
    </lineage>
</organism>
<dbReference type="AlphaFoldDB" id="A0A371D0U2"/>
<accession>A0A371D0U2</accession>
<reference evidence="1 2" key="1">
    <citation type="journal article" date="2018" name="Biotechnol. Biofuels">
        <title>Integrative visual omics of the white-rot fungus Polyporus brumalis exposes the biotechnological potential of its oxidative enzymes for delignifying raw plant biomass.</title>
        <authorList>
            <person name="Miyauchi S."/>
            <person name="Rancon A."/>
            <person name="Drula E."/>
            <person name="Hage H."/>
            <person name="Chaduli D."/>
            <person name="Favel A."/>
            <person name="Grisel S."/>
            <person name="Henrissat B."/>
            <person name="Herpoel-Gimbert I."/>
            <person name="Ruiz-Duenas F.J."/>
            <person name="Chevret D."/>
            <person name="Hainaut M."/>
            <person name="Lin J."/>
            <person name="Wang M."/>
            <person name="Pangilinan J."/>
            <person name="Lipzen A."/>
            <person name="Lesage-Meessen L."/>
            <person name="Navarro D."/>
            <person name="Riley R."/>
            <person name="Grigoriev I.V."/>
            <person name="Zhou S."/>
            <person name="Raouche S."/>
            <person name="Rosso M.N."/>
        </authorList>
    </citation>
    <scope>NUCLEOTIDE SEQUENCE [LARGE SCALE GENOMIC DNA]</scope>
    <source>
        <strain evidence="1 2">BRFM 1820</strain>
    </source>
</reference>
<gene>
    <name evidence="1" type="ORF">OH76DRAFT_1558620</name>
</gene>
<name>A0A371D0U2_9APHY</name>
<dbReference type="Proteomes" id="UP000256964">
    <property type="component" value="Unassembled WGS sequence"/>
</dbReference>
<dbReference type="EMBL" id="KZ857430">
    <property type="protein sequence ID" value="RDX46143.1"/>
    <property type="molecule type" value="Genomic_DNA"/>
</dbReference>
<protein>
    <submittedName>
        <fullName evidence="1">Uncharacterized protein</fullName>
    </submittedName>
</protein>
<evidence type="ECO:0000313" key="2">
    <source>
        <dbReference type="Proteomes" id="UP000256964"/>
    </source>
</evidence>
<keyword evidence="2" id="KW-1185">Reference proteome</keyword>
<sequence length="182" mass="20722">MAPEYLPEQGRRGITILPPLNNDHLARDIEVDQEVVLFVYGPGGGTTSPRDLHWSLAWQVSNGGWKHIHVTAENTPYDRHLPWRYVYWGPQTKTAGLATYQARKTSLGVMNSATRKRIEAIAWEVGVAKPDGQWNCQHWILALLGKLYENRVINQAQWSKAIADASHLWDDWFARRARAGRA</sequence>
<evidence type="ECO:0000313" key="1">
    <source>
        <dbReference type="EMBL" id="RDX46143.1"/>
    </source>
</evidence>
<dbReference type="OrthoDB" id="37659at2759"/>